<gene>
    <name evidence="1" type="ORF">MasN3_45230</name>
</gene>
<keyword evidence="2" id="KW-1185">Reference proteome</keyword>
<name>A0ABM8CCK0_9BURK</name>
<accession>A0ABM8CCK0</accession>
<proteinExistence type="predicted"/>
<dbReference type="EMBL" id="AP026966">
    <property type="protein sequence ID" value="BDT61029.1"/>
    <property type="molecule type" value="Genomic_DNA"/>
</dbReference>
<evidence type="ECO:0000313" key="1">
    <source>
        <dbReference type="EMBL" id="BDT61029.1"/>
    </source>
</evidence>
<sequence>MNVREMPRAPAHTVEWEFAQSTYASVLADVPAALFPYWACSAHEAFPGIPRDASFFAQSAEGLMTFFDCAASAGRACALPSRAADSVWRAWTRLDPAGLDAFCIRHVGRAIPYMERMREGELDRALAVCLVQARRRASQPAAGRHLPRLFGLDAQLGMPGGAGYRVIQGLVARSPLDELGNPEGEADFPASLRPDALRRAGLVSEAEYAEAQYGACGG</sequence>
<dbReference type="Proteomes" id="UP001163336">
    <property type="component" value="Chromosome"/>
</dbReference>
<reference evidence="1" key="1">
    <citation type="submission" date="2022-11" db="EMBL/GenBank/DDBJ databases">
        <title>Isolation and characterization of PLA-degrading bacterium Massilia sp. from Antarctic soil.</title>
        <authorList>
            <person name="Sato K."/>
            <person name="Gomez-Fuentes C."/>
            <person name="Ahmad S.A."/>
            <person name="Zulkharnain A."/>
        </authorList>
    </citation>
    <scope>NUCLEOTIDE SEQUENCE</scope>
    <source>
        <strain evidence="1">N-3</strain>
    </source>
</reference>
<evidence type="ECO:0008006" key="3">
    <source>
        <dbReference type="Google" id="ProtNLM"/>
    </source>
</evidence>
<protein>
    <recommendedName>
        <fullName evidence="3">Riboflavin biosynthesis intermediates N-glycosidase</fullName>
    </recommendedName>
</protein>
<dbReference type="RefSeq" id="WP_281910478.1">
    <property type="nucleotide sequence ID" value="NZ_AP026966.1"/>
</dbReference>
<evidence type="ECO:0000313" key="2">
    <source>
        <dbReference type="Proteomes" id="UP001163336"/>
    </source>
</evidence>
<organism evidence="1 2">
    <name type="scientific">Massilia varians</name>
    <dbReference type="NCBI Taxonomy" id="457921"/>
    <lineage>
        <taxon>Bacteria</taxon>
        <taxon>Pseudomonadati</taxon>
        <taxon>Pseudomonadota</taxon>
        <taxon>Betaproteobacteria</taxon>
        <taxon>Burkholderiales</taxon>
        <taxon>Oxalobacteraceae</taxon>
        <taxon>Telluria group</taxon>
        <taxon>Massilia</taxon>
    </lineage>
</organism>